<dbReference type="SMART" id="SM00046">
    <property type="entry name" value="DAGKc"/>
    <property type="match status" value="1"/>
</dbReference>
<dbReference type="PROSITE" id="PS50146">
    <property type="entry name" value="DAGK"/>
    <property type="match status" value="1"/>
</dbReference>
<dbReference type="AlphaFoldDB" id="H1XWR7"/>
<dbReference type="GO" id="GO:0008654">
    <property type="term" value="P:phospholipid biosynthetic process"/>
    <property type="evidence" value="ECO:0007669"/>
    <property type="project" value="InterPro"/>
</dbReference>
<evidence type="ECO:0000259" key="5">
    <source>
        <dbReference type="PROSITE" id="PS50146"/>
    </source>
</evidence>
<dbReference type="KEGG" id="caby:Cabys_2361"/>
<evidence type="ECO:0000256" key="2">
    <source>
        <dbReference type="ARBA" id="ARBA00022741"/>
    </source>
</evidence>
<dbReference type="InterPro" id="IPR016064">
    <property type="entry name" value="NAD/diacylglycerol_kinase_sf"/>
</dbReference>
<dbReference type="Proteomes" id="UP000183868">
    <property type="component" value="Chromosome"/>
</dbReference>
<evidence type="ECO:0000256" key="3">
    <source>
        <dbReference type="ARBA" id="ARBA00022777"/>
    </source>
</evidence>
<dbReference type="GO" id="GO:0016301">
    <property type="term" value="F:kinase activity"/>
    <property type="evidence" value="ECO:0007669"/>
    <property type="project" value="UniProtKB-KW"/>
</dbReference>
<dbReference type="OrthoDB" id="9786026at2"/>
<dbReference type="Proteomes" id="UP000004671">
    <property type="component" value="Chromosome"/>
</dbReference>
<evidence type="ECO:0000256" key="1">
    <source>
        <dbReference type="ARBA" id="ARBA00022679"/>
    </source>
</evidence>
<dbReference type="InterPro" id="IPR017438">
    <property type="entry name" value="ATP-NAD_kinase_N"/>
</dbReference>
<proteinExistence type="predicted"/>
<keyword evidence="4" id="KW-0067">ATP-binding</keyword>
<reference evidence="7 8" key="1">
    <citation type="submission" date="2011-09" db="EMBL/GenBank/DDBJ databases">
        <title>The permanent draft genome of Caldithrix abyssi DSM 13497.</title>
        <authorList>
            <consortium name="US DOE Joint Genome Institute (JGI-PGF)"/>
            <person name="Lucas S."/>
            <person name="Han J."/>
            <person name="Lapidus A."/>
            <person name="Bruce D."/>
            <person name="Goodwin L."/>
            <person name="Pitluck S."/>
            <person name="Peters L."/>
            <person name="Kyrpides N."/>
            <person name="Mavromatis K."/>
            <person name="Ivanova N."/>
            <person name="Mikhailova N."/>
            <person name="Chertkov O."/>
            <person name="Detter J.C."/>
            <person name="Tapia R."/>
            <person name="Han C."/>
            <person name="Land M."/>
            <person name="Hauser L."/>
            <person name="Markowitz V."/>
            <person name="Cheng J.-F."/>
            <person name="Hugenholtz P."/>
            <person name="Woyke T."/>
            <person name="Wu D."/>
            <person name="Spring S."/>
            <person name="Brambilla E."/>
            <person name="Klenk H.-P."/>
            <person name="Eisen J.A."/>
        </authorList>
    </citation>
    <scope>NUCLEOTIDE SEQUENCE [LARGE SCALE GENOMIC DNA]</scope>
    <source>
        <strain evidence="7 8">DSM 13497</strain>
    </source>
</reference>
<dbReference type="PaxDb" id="880073-Calab_3443"/>
<sequence length="334" mass="36665">MLKEYKSEYWTFTPRDRQKSKKEEKRFAEIHCIINPASAAGRTRGRWLRLLKVLQNTWPDELTFTITDFAGHATLIARQAVEQGSKKIVVMGGDGTIQETVNGLLANHQTCLEEISLGILSSGTGQGLAQSLGLPRALPAQWTVICQGKKRRIDLARAIFLDEEKQWQRRLFVNECQIGLGADVVQNLSFKTKKLGGRVGFGFTALSTALRQPSFKIRLRLNDAYSVTAQVLGVVIANGAFTGGGMQLAPKALLDDGQLDVLLIHDQSALQRLRNFPSIYTGKHGMKGAFSFYRVRRVALLSSHKAPIAADGEILGSLPLTVEALPSALTVTVP</sequence>
<dbReference type="InterPro" id="IPR045540">
    <property type="entry name" value="YegS/DAGK_C"/>
</dbReference>
<dbReference type="Gene3D" id="2.60.200.40">
    <property type="match status" value="1"/>
</dbReference>
<dbReference type="InParanoid" id="H1XWR7"/>
<dbReference type="eggNOG" id="COG1597">
    <property type="taxonomic scope" value="Bacteria"/>
</dbReference>
<dbReference type="Pfam" id="PF00781">
    <property type="entry name" value="DAGK_cat"/>
    <property type="match status" value="1"/>
</dbReference>
<evidence type="ECO:0000313" key="9">
    <source>
        <dbReference type="Proteomes" id="UP000183868"/>
    </source>
</evidence>
<organism evidence="7 8">
    <name type="scientific">Caldithrix abyssi DSM 13497</name>
    <dbReference type="NCBI Taxonomy" id="880073"/>
    <lineage>
        <taxon>Bacteria</taxon>
        <taxon>Pseudomonadati</taxon>
        <taxon>Calditrichota</taxon>
        <taxon>Calditrichia</taxon>
        <taxon>Calditrichales</taxon>
        <taxon>Calditrichaceae</taxon>
        <taxon>Caldithrix</taxon>
    </lineage>
</organism>
<protein>
    <submittedName>
        <fullName evidence="6">Lipid kinase, YegS/Rv2252/BmrU family</fullName>
    </submittedName>
</protein>
<dbReference type="SUPFAM" id="SSF111331">
    <property type="entry name" value="NAD kinase/diacylglycerol kinase-like"/>
    <property type="match status" value="1"/>
</dbReference>
<evidence type="ECO:0000313" key="7">
    <source>
        <dbReference type="EMBL" id="EHO43043.1"/>
    </source>
</evidence>
<reference evidence="6 9" key="2">
    <citation type="submission" date="2016-11" db="EMBL/GenBank/DDBJ databases">
        <title>Genomic analysis of Caldithrix abyssi and proposal of a novel bacterial phylum Caldithrichaeota.</title>
        <authorList>
            <person name="Kublanov I."/>
            <person name="Sigalova O."/>
            <person name="Gavrilov S."/>
            <person name="Lebedinsky A."/>
            <person name="Ivanova N."/>
            <person name="Daum C."/>
            <person name="Reddy T."/>
            <person name="Klenk H.P."/>
            <person name="Goker M."/>
            <person name="Reva O."/>
            <person name="Miroshnichenko M."/>
            <person name="Kyprides N."/>
            <person name="Woyke T."/>
            <person name="Gelfand M."/>
        </authorList>
    </citation>
    <scope>NUCLEOTIDE SEQUENCE [LARGE SCALE GENOMIC DNA]</scope>
    <source>
        <strain evidence="6 9">LF13</strain>
    </source>
</reference>
<dbReference type="PANTHER" id="PTHR12358">
    <property type="entry name" value="SPHINGOSINE KINASE"/>
    <property type="match status" value="1"/>
</dbReference>
<dbReference type="HOGENOM" id="CLU_045532_0_1_0"/>
<dbReference type="GO" id="GO:0005524">
    <property type="term" value="F:ATP binding"/>
    <property type="evidence" value="ECO:0007669"/>
    <property type="project" value="UniProtKB-KW"/>
</dbReference>
<accession>H1XWR7</accession>
<evidence type="ECO:0000313" key="6">
    <source>
        <dbReference type="EMBL" id="APF19110.1"/>
    </source>
</evidence>
<dbReference type="Gene3D" id="3.40.50.10330">
    <property type="entry name" value="Probable inorganic polyphosphate/atp-NAD kinase, domain 1"/>
    <property type="match status" value="1"/>
</dbReference>
<dbReference type="InterPro" id="IPR001206">
    <property type="entry name" value="Diacylglycerol_kinase_cat_dom"/>
</dbReference>
<evidence type="ECO:0000313" key="8">
    <source>
        <dbReference type="Proteomes" id="UP000004671"/>
    </source>
</evidence>
<keyword evidence="8" id="KW-1185">Reference proteome</keyword>
<dbReference type="NCBIfam" id="TIGR00147">
    <property type="entry name" value="YegS/Rv2252/BmrU family lipid kinase"/>
    <property type="match status" value="1"/>
</dbReference>
<evidence type="ECO:0000256" key="4">
    <source>
        <dbReference type="ARBA" id="ARBA00022840"/>
    </source>
</evidence>
<keyword evidence="1" id="KW-0808">Transferase</keyword>
<dbReference type="InterPro" id="IPR050187">
    <property type="entry name" value="Lipid_Phosphate_FormReg"/>
</dbReference>
<dbReference type="Pfam" id="PF19279">
    <property type="entry name" value="YegS_C"/>
    <property type="match status" value="1"/>
</dbReference>
<feature type="domain" description="DAGKc" evidence="5">
    <location>
        <begin position="25"/>
        <end position="162"/>
    </location>
</feature>
<dbReference type="EMBL" id="CP018099">
    <property type="protein sequence ID" value="APF19110.1"/>
    <property type="molecule type" value="Genomic_DNA"/>
</dbReference>
<dbReference type="EMBL" id="CM001402">
    <property type="protein sequence ID" value="EHO43043.1"/>
    <property type="molecule type" value="Genomic_DNA"/>
</dbReference>
<dbReference type="STRING" id="880073.Cabys_2361"/>
<dbReference type="RefSeq" id="WP_006930504.1">
    <property type="nucleotide sequence ID" value="NZ_CM001402.1"/>
</dbReference>
<dbReference type="PANTHER" id="PTHR12358:SF54">
    <property type="entry name" value="SPHINGOSINE KINASE RELATED PROTEIN"/>
    <property type="match status" value="1"/>
</dbReference>
<name>H1XWR7_CALAY</name>
<dbReference type="InterPro" id="IPR005218">
    <property type="entry name" value="Diacylglycerol/lipid_kinase"/>
</dbReference>
<keyword evidence="2" id="KW-0547">Nucleotide-binding</keyword>
<keyword evidence="3 6" id="KW-0418">Kinase</keyword>
<gene>
    <name evidence="6" type="ORF">Cabys_2361</name>
    <name evidence="7" type="ORF">Calab_3443</name>
</gene>